<organism evidence="12">
    <name type="scientific">marine sediment metagenome</name>
    <dbReference type="NCBI Taxonomy" id="412755"/>
    <lineage>
        <taxon>unclassified sequences</taxon>
        <taxon>metagenomes</taxon>
        <taxon>ecological metagenomes</taxon>
    </lineage>
</organism>
<dbReference type="InterPro" id="IPR038377">
    <property type="entry name" value="Na/Glc_symporter_sf"/>
</dbReference>
<feature type="transmembrane region" description="Helical" evidence="11">
    <location>
        <begin position="76"/>
        <end position="102"/>
    </location>
</feature>
<dbReference type="Gene3D" id="1.20.1730.10">
    <property type="entry name" value="Sodium/glucose cotransporter"/>
    <property type="match status" value="1"/>
</dbReference>
<keyword evidence="9 11" id="KW-0472">Membrane</keyword>
<feature type="transmembrane region" description="Helical" evidence="11">
    <location>
        <begin position="245"/>
        <end position="265"/>
    </location>
</feature>
<name>X0UUZ6_9ZZZZ</name>
<dbReference type="GO" id="GO:0015293">
    <property type="term" value="F:symporter activity"/>
    <property type="evidence" value="ECO:0007669"/>
    <property type="project" value="TreeGrafter"/>
</dbReference>
<feature type="non-terminal residue" evidence="12">
    <location>
        <position position="266"/>
    </location>
</feature>
<keyword evidence="6 11" id="KW-1133">Transmembrane helix</keyword>
<feature type="transmembrane region" description="Helical" evidence="11">
    <location>
        <begin position="6"/>
        <end position="24"/>
    </location>
</feature>
<dbReference type="AlphaFoldDB" id="X0UUZ6"/>
<evidence type="ECO:0000256" key="10">
    <source>
        <dbReference type="ARBA" id="ARBA00023201"/>
    </source>
</evidence>
<dbReference type="PANTHER" id="PTHR42985:SF40">
    <property type="entry name" value="LD47995P-RELATED"/>
    <property type="match status" value="1"/>
</dbReference>
<dbReference type="Pfam" id="PF00474">
    <property type="entry name" value="SSF"/>
    <property type="match status" value="1"/>
</dbReference>
<evidence type="ECO:0000313" key="12">
    <source>
        <dbReference type="EMBL" id="GAG09535.1"/>
    </source>
</evidence>
<dbReference type="GO" id="GO:0005886">
    <property type="term" value="C:plasma membrane"/>
    <property type="evidence" value="ECO:0007669"/>
    <property type="project" value="UniProtKB-SubCell"/>
</dbReference>
<dbReference type="EMBL" id="BARS01027227">
    <property type="protein sequence ID" value="GAG09535.1"/>
    <property type="molecule type" value="Genomic_DNA"/>
</dbReference>
<comment type="similarity">
    <text evidence="2">Belongs to the sodium:solute symporter (SSF) (TC 2.A.21) family.</text>
</comment>
<keyword evidence="4" id="KW-1003">Cell membrane</keyword>
<sequence>AAAIVTLLVGLTGFIVVPLRRMRVMTIPEFYERRFGKTIRIMGGIILAFAGIINMGMFLKAGSLFVAGVTGLTDPVYIKIIMTVMLGMVLIYTTLGGMVAVVVLDYIQFVVLSFCLLFMCILSIQHLGWDNLIDTVAKLRGEAGFNPFHEGGFGFSYVAWMFFGGLASCAIWQTAVIRACAAESTSVVKKLYTWSSIGFLIRWLLPVFLGVSAFVFIANDPHLKAIFIPDGAEASPDTTMLAMPIYLSRVIPFGLIGVITAGMLAA</sequence>
<keyword evidence="3" id="KW-0813">Transport</keyword>
<dbReference type="PROSITE" id="PS50283">
    <property type="entry name" value="NA_SOLUT_SYMP_3"/>
    <property type="match status" value="1"/>
</dbReference>
<feature type="transmembrane region" description="Helical" evidence="11">
    <location>
        <begin position="191"/>
        <end position="217"/>
    </location>
</feature>
<evidence type="ECO:0000256" key="1">
    <source>
        <dbReference type="ARBA" id="ARBA00004651"/>
    </source>
</evidence>
<feature type="non-terminal residue" evidence="12">
    <location>
        <position position="1"/>
    </location>
</feature>
<comment type="subcellular location">
    <subcellularLocation>
        <location evidence="1">Cell membrane</location>
        <topology evidence="1">Multi-pass membrane protein</topology>
    </subcellularLocation>
</comment>
<evidence type="ECO:0000256" key="4">
    <source>
        <dbReference type="ARBA" id="ARBA00022475"/>
    </source>
</evidence>
<protein>
    <recommendedName>
        <fullName evidence="13">Sodium:solute symporter family protein</fullName>
    </recommendedName>
</protein>
<dbReference type="GO" id="GO:0006814">
    <property type="term" value="P:sodium ion transport"/>
    <property type="evidence" value="ECO:0007669"/>
    <property type="project" value="UniProtKB-KW"/>
</dbReference>
<evidence type="ECO:0000256" key="6">
    <source>
        <dbReference type="ARBA" id="ARBA00022989"/>
    </source>
</evidence>
<keyword evidence="10" id="KW-0739">Sodium transport</keyword>
<evidence type="ECO:0000256" key="8">
    <source>
        <dbReference type="ARBA" id="ARBA00023065"/>
    </source>
</evidence>
<feature type="transmembrane region" description="Helical" evidence="11">
    <location>
        <begin position="157"/>
        <end position="179"/>
    </location>
</feature>
<evidence type="ECO:0000256" key="7">
    <source>
        <dbReference type="ARBA" id="ARBA00023053"/>
    </source>
</evidence>
<evidence type="ECO:0000256" key="5">
    <source>
        <dbReference type="ARBA" id="ARBA00022692"/>
    </source>
</evidence>
<dbReference type="PANTHER" id="PTHR42985">
    <property type="entry name" value="SODIUM-COUPLED MONOCARBOXYLATE TRANSPORTER"/>
    <property type="match status" value="1"/>
</dbReference>
<evidence type="ECO:0000256" key="11">
    <source>
        <dbReference type="SAM" id="Phobius"/>
    </source>
</evidence>
<keyword evidence="7" id="KW-0915">Sodium</keyword>
<dbReference type="InterPro" id="IPR051163">
    <property type="entry name" value="Sodium:Solute_Symporter_SSF"/>
</dbReference>
<evidence type="ECO:0008006" key="13">
    <source>
        <dbReference type="Google" id="ProtNLM"/>
    </source>
</evidence>
<comment type="caution">
    <text evidence="12">The sequence shown here is derived from an EMBL/GenBank/DDBJ whole genome shotgun (WGS) entry which is preliminary data.</text>
</comment>
<accession>X0UUZ6</accession>
<evidence type="ECO:0000256" key="9">
    <source>
        <dbReference type="ARBA" id="ARBA00023136"/>
    </source>
</evidence>
<keyword evidence="8" id="KW-0406">Ion transport</keyword>
<reference evidence="12" key="1">
    <citation type="journal article" date="2014" name="Front. Microbiol.">
        <title>High frequency of phylogenetically diverse reductive dehalogenase-homologous genes in deep subseafloor sedimentary metagenomes.</title>
        <authorList>
            <person name="Kawai M."/>
            <person name="Futagami T."/>
            <person name="Toyoda A."/>
            <person name="Takaki Y."/>
            <person name="Nishi S."/>
            <person name="Hori S."/>
            <person name="Arai W."/>
            <person name="Tsubouchi T."/>
            <person name="Morono Y."/>
            <person name="Uchiyama I."/>
            <person name="Ito T."/>
            <person name="Fujiyama A."/>
            <person name="Inagaki F."/>
            <person name="Takami H."/>
        </authorList>
    </citation>
    <scope>NUCLEOTIDE SEQUENCE</scope>
    <source>
        <strain evidence="12">Expedition CK06-06</strain>
    </source>
</reference>
<dbReference type="InterPro" id="IPR001734">
    <property type="entry name" value="Na/solute_symporter"/>
</dbReference>
<feature type="transmembrane region" description="Helical" evidence="11">
    <location>
        <begin position="45"/>
        <end position="70"/>
    </location>
</feature>
<proteinExistence type="inferred from homology"/>
<evidence type="ECO:0000256" key="3">
    <source>
        <dbReference type="ARBA" id="ARBA00022448"/>
    </source>
</evidence>
<feature type="transmembrane region" description="Helical" evidence="11">
    <location>
        <begin position="109"/>
        <end position="129"/>
    </location>
</feature>
<keyword evidence="5 11" id="KW-0812">Transmembrane</keyword>
<evidence type="ECO:0000256" key="2">
    <source>
        <dbReference type="ARBA" id="ARBA00006434"/>
    </source>
</evidence>
<gene>
    <name evidence="12" type="ORF">S01H1_42784</name>
</gene>